<dbReference type="InterPro" id="IPR054765">
    <property type="entry name" value="SLBB_dom"/>
</dbReference>
<dbReference type="Pfam" id="PF22461">
    <property type="entry name" value="SLBB_2"/>
    <property type="match status" value="1"/>
</dbReference>
<dbReference type="InterPro" id="IPR049712">
    <property type="entry name" value="Poly_export"/>
</dbReference>
<feature type="non-terminal residue" evidence="3">
    <location>
        <position position="163"/>
    </location>
</feature>
<dbReference type="PANTHER" id="PTHR33619:SF3">
    <property type="entry name" value="POLYSACCHARIDE EXPORT PROTEIN GFCE-RELATED"/>
    <property type="match status" value="1"/>
</dbReference>
<dbReference type="AlphaFoldDB" id="X1E4W0"/>
<evidence type="ECO:0000259" key="1">
    <source>
        <dbReference type="Pfam" id="PF10531"/>
    </source>
</evidence>
<reference evidence="3" key="1">
    <citation type="journal article" date="2014" name="Front. Microbiol.">
        <title>High frequency of phylogenetically diverse reductive dehalogenase-homologous genes in deep subseafloor sedimentary metagenomes.</title>
        <authorList>
            <person name="Kawai M."/>
            <person name="Futagami T."/>
            <person name="Toyoda A."/>
            <person name="Takaki Y."/>
            <person name="Nishi S."/>
            <person name="Hori S."/>
            <person name="Arai W."/>
            <person name="Tsubouchi T."/>
            <person name="Morono Y."/>
            <person name="Uchiyama I."/>
            <person name="Ito T."/>
            <person name="Fujiyama A."/>
            <person name="Inagaki F."/>
            <person name="Takami H."/>
        </authorList>
    </citation>
    <scope>NUCLEOTIDE SEQUENCE</scope>
    <source>
        <strain evidence="3">Expedition CK06-06</strain>
    </source>
</reference>
<dbReference type="Gene3D" id="3.10.560.10">
    <property type="entry name" value="Outer membrane lipoprotein wza domain like"/>
    <property type="match status" value="2"/>
</dbReference>
<accession>X1E4W0</accession>
<feature type="domain" description="SLBB" evidence="2">
    <location>
        <begin position="87"/>
        <end position="163"/>
    </location>
</feature>
<proteinExistence type="predicted"/>
<dbReference type="PANTHER" id="PTHR33619">
    <property type="entry name" value="POLYSACCHARIDE EXPORT PROTEIN GFCE-RELATED"/>
    <property type="match status" value="1"/>
</dbReference>
<gene>
    <name evidence="3" type="ORF">S01H4_61996</name>
</gene>
<comment type="caution">
    <text evidence="3">The sequence shown here is derived from an EMBL/GenBank/DDBJ whole genome shotgun (WGS) entry which is preliminary data.</text>
</comment>
<dbReference type="GO" id="GO:0015159">
    <property type="term" value="F:polysaccharide transmembrane transporter activity"/>
    <property type="evidence" value="ECO:0007669"/>
    <property type="project" value="InterPro"/>
</dbReference>
<name>X1E4W0_9ZZZZ</name>
<evidence type="ECO:0000259" key="2">
    <source>
        <dbReference type="Pfam" id="PF22461"/>
    </source>
</evidence>
<sequence>DNRVTVWGAVSSPGKYLLQLGNDRVFDLLALAGGLSGNANREEATLIRATGEIVTVDLEAITEEHDREASLQLRGGDLLTIAAQRNEVTVLGAVSKPGMVSIVPGDRLTDLLALVGGAADNGDLSNVRIIRGRDTTLVVNAKPILEEYDMETNILMKAGDTVI</sequence>
<evidence type="ECO:0000313" key="3">
    <source>
        <dbReference type="EMBL" id="GAH15435.1"/>
    </source>
</evidence>
<dbReference type="EMBL" id="BART01036886">
    <property type="protein sequence ID" value="GAH15435.1"/>
    <property type="molecule type" value="Genomic_DNA"/>
</dbReference>
<evidence type="ECO:0008006" key="4">
    <source>
        <dbReference type="Google" id="ProtNLM"/>
    </source>
</evidence>
<feature type="domain" description="Soluble ligand binding" evidence="1">
    <location>
        <begin position="3"/>
        <end position="54"/>
    </location>
</feature>
<organism evidence="3">
    <name type="scientific">marine sediment metagenome</name>
    <dbReference type="NCBI Taxonomy" id="412755"/>
    <lineage>
        <taxon>unclassified sequences</taxon>
        <taxon>metagenomes</taxon>
        <taxon>ecological metagenomes</taxon>
    </lineage>
</organism>
<dbReference type="Pfam" id="PF10531">
    <property type="entry name" value="SLBB"/>
    <property type="match status" value="1"/>
</dbReference>
<dbReference type="InterPro" id="IPR019554">
    <property type="entry name" value="Soluble_ligand-bd"/>
</dbReference>
<feature type="non-terminal residue" evidence="3">
    <location>
        <position position="1"/>
    </location>
</feature>
<protein>
    <recommendedName>
        <fullName evidence="4">Soluble ligand binding domain-containing protein</fullName>
    </recommendedName>
</protein>